<feature type="transmembrane region" description="Helical" evidence="1">
    <location>
        <begin position="28"/>
        <end position="49"/>
    </location>
</feature>
<accession>A0AAV4NXP8</accession>
<keyword evidence="3" id="KW-1185">Reference proteome</keyword>
<dbReference type="EMBL" id="BPLQ01002191">
    <property type="protein sequence ID" value="GIX89536.1"/>
    <property type="molecule type" value="Genomic_DNA"/>
</dbReference>
<proteinExistence type="predicted"/>
<gene>
    <name evidence="2" type="ORF">CDAR_484431</name>
</gene>
<dbReference type="AlphaFoldDB" id="A0AAV4NXP8"/>
<keyword evidence="1" id="KW-0812">Transmembrane</keyword>
<evidence type="ECO:0000256" key="1">
    <source>
        <dbReference type="SAM" id="Phobius"/>
    </source>
</evidence>
<sequence>MKNRTREHFPLLLSSSIRATSATIISPCCYYVTLLRASISVVVIFHSFGLSSSSILQNFSPIVFCFAELLSHFLPLLLPLPFLRKASTAAVIFYFVRLSQLPTFPTAVIVFLCCRCLVFVQYLLSDPCDICVIGKSDHHRNVRPLSSISAIKLHHHQVTRAPWVMQRE</sequence>
<keyword evidence="1" id="KW-0472">Membrane</keyword>
<comment type="caution">
    <text evidence="2">The sequence shown here is derived from an EMBL/GenBank/DDBJ whole genome shotgun (WGS) entry which is preliminary data.</text>
</comment>
<organism evidence="2 3">
    <name type="scientific">Caerostris darwini</name>
    <dbReference type="NCBI Taxonomy" id="1538125"/>
    <lineage>
        <taxon>Eukaryota</taxon>
        <taxon>Metazoa</taxon>
        <taxon>Ecdysozoa</taxon>
        <taxon>Arthropoda</taxon>
        <taxon>Chelicerata</taxon>
        <taxon>Arachnida</taxon>
        <taxon>Araneae</taxon>
        <taxon>Araneomorphae</taxon>
        <taxon>Entelegynae</taxon>
        <taxon>Araneoidea</taxon>
        <taxon>Araneidae</taxon>
        <taxon>Caerostris</taxon>
    </lineage>
</organism>
<evidence type="ECO:0000313" key="3">
    <source>
        <dbReference type="Proteomes" id="UP001054837"/>
    </source>
</evidence>
<evidence type="ECO:0000313" key="2">
    <source>
        <dbReference type="EMBL" id="GIX89536.1"/>
    </source>
</evidence>
<dbReference type="Proteomes" id="UP001054837">
    <property type="component" value="Unassembled WGS sequence"/>
</dbReference>
<keyword evidence="1" id="KW-1133">Transmembrane helix</keyword>
<feature type="transmembrane region" description="Helical" evidence="1">
    <location>
        <begin position="61"/>
        <end position="83"/>
    </location>
</feature>
<reference evidence="2 3" key="1">
    <citation type="submission" date="2021-06" db="EMBL/GenBank/DDBJ databases">
        <title>Caerostris darwini draft genome.</title>
        <authorList>
            <person name="Kono N."/>
            <person name="Arakawa K."/>
        </authorList>
    </citation>
    <scope>NUCLEOTIDE SEQUENCE [LARGE SCALE GENOMIC DNA]</scope>
</reference>
<protein>
    <submittedName>
        <fullName evidence="2">Uncharacterized protein</fullName>
    </submittedName>
</protein>
<name>A0AAV4NXP8_9ARAC</name>